<evidence type="ECO:0000256" key="4">
    <source>
        <dbReference type="ARBA" id="ARBA00015422"/>
    </source>
</evidence>
<dbReference type="GO" id="GO:0034511">
    <property type="term" value="F:U3 snoRNA binding"/>
    <property type="evidence" value="ECO:0007669"/>
    <property type="project" value="InterPro"/>
</dbReference>
<dbReference type="Pfam" id="PF06862">
    <property type="entry name" value="Utp25_C"/>
    <property type="match status" value="1"/>
</dbReference>
<dbReference type="AlphaFoldDB" id="A0A0P9EKK6"/>
<proteinExistence type="inferred from homology"/>
<keyword evidence="6 7" id="KW-0687">Ribonucleoprotein</keyword>
<dbReference type="GeneID" id="28973347"/>
<keyword evidence="5 7" id="KW-0539">Nucleus</keyword>
<dbReference type="PANTHER" id="PTHR12933">
    <property type="entry name" value="ORF PROTEIN-RELATED"/>
    <property type="match status" value="1"/>
</dbReference>
<dbReference type="InterPro" id="IPR010678">
    <property type="entry name" value="UTP25"/>
</dbReference>
<dbReference type="EMBL" id="KQ474088">
    <property type="protein sequence ID" value="KPV72217.1"/>
    <property type="molecule type" value="Genomic_DNA"/>
</dbReference>
<evidence type="ECO:0000256" key="5">
    <source>
        <dbReference type="ARBA" id="ARBA00023242"/>
    </source>
</evidence>
<evidence type="ECO:0000259" key="9">
    <source>
        <dbReference type="Pfam" id="PF22916"/>
    </source>
</evidence>
<evidence type="ECO:0000313" key="10">
    <source>
        <dbReference type="EMBL" id="KPV72217.1"/>
    </source>
</evidence>
<dbReference type="Proteomes" id="UP000053890">
    <property type="component" value="Unassembled WGS sequence"/>
</dbReference>
<dbReference type="STRING" id="578459.A0A0P9EKK6"/>
<evidence type="ECO:0000256" key="7">
    <source>
        <dbReference type="RuleBase" id="RU365070"/>
    </source>
</evidence>
<evidence type="ECO:0000256" key="1">
    <source>
        <dbReference type="ARBA" id="ARBA00002883"/>
    </source>
</evidence>
<dbReference type="OrthoDB" id="10264378at2759"/>
<comment type="similarity">
    <text evidence="3 7">Belongs to the UTP25 family.</text>
</comment>
<dbReference type="InterPro" id="IPR053940">
    <property type="entry name" value="UTP25_NTPase-like"/>
</dbReference>
<organism evidence="10 11">
    <name type="scientific">Rhodotorula graminis (strain WP1)</name>
    <dbReference type="NCBI Taxonomy" id="578459"/>
    <lineage>
        <taxon>Eukaryota</taxon>
        <taxon>Fungi</taxon>
        <taxon>Dikarya</taxon>
        <taxon>Basidiomycota</taxon>
        <taxon>Pucciniomycotina</taxon>
        <taxon>Microbotryomycetes</taxon>
        <taxon>Sporidiobolales</taxon>
        <taxon>Sporidiobolaceae</taxon>
        <taxon>Rhodotorula</taxon>
    </lineage>
</organism>
<dbReference type="Pfam" id="PF22916">
    <property type="entry name" value="UTP25_NTPase-like"/>
    <property type="match status" value="1"/>
</dbReference>
<dbReference type="GO" id="GO:0032040">
    <property type="term" value="C:small-subunit processome"/>
    <property type="evidence" value="ECO:0007669"/>
    <property type="project" value="TreeGrafter"/>
</dbReference>
<feature type="domain" description="UTP25 C-terminal" evidence="8">
    <location>
        <begin position="261"/>
        <end position="464"/>
    </location>
</feature>
<protein>
    <recommendedName>
        <fullName evidence="4 7">U3 small nucleolar RNA-associated protein 25</fullName>
        <shortName evidence="7">U3 snoRNA-associated protein 25</shortName>
    </recommendedName>
</protein>
<sequence length="472" mass="53252">MNHVLKTRTRILKNNEYLAKQALDKSAPSSSSSTPARSTLDQSFTRPKVLVLTPFRNSALSWAQHLISYLPPSITSVENFPRFVSEYSLPEGATDKLVEDRDKYPPDHVETFRGNIDDAFRCGVKVTRKTAKMFAEFYQADVILASPLGLRTSIEKDGDSDFLSSIEVLIVDQMDVMLMQNWDHVQFVLDRLNSLPATDHGIDFSRVKPWYLDGLSPFLRQSILLSSFDAPEIRGAWARACRNRAGAVRALGTVEGPEGVLDRVPSGLRQVWTRFEVADVTDEDDRRFEWFTTKTLPTLLKSAVSSSQTLVFVPSYFDFVRLKRYLTKHRSSLASDFSFAAISEYTPTPDVSRARGAFFAGKVKFLLVTERFHFFRRYRLRGAKTVVFYAPPSHASYYPEVVSFPFAPPSAVTTASGAPPPRPEDEDVDASELSAHVLFSRLDVLRLERIVGTKDAARMCRADEGEKRFTFV</sequence>
<evidence type="ECO:0000256" key="6">
    <source>
        <dbReference type="ARBA" id="ARBA00023274"/>
    </source>
</evidence>
<evidence type="ECO:0000313" key="11">
    <source>
        <dbReference type="Proteomes" id="UP000053890"/>
    </source>
</evidence>
<evidence type="ECO:0000256" key="3">
    <source>
        <dbReference type="ARBA" id="ARBA00009223"/>
    </source>
</evidence>
<dbReference type="InterPro" id="IPR027417">
    <property type="entry name" value="P-loop_NTPase"/>
</dbReference>
<comment type="subunit">
    <text evidence="7">Component of the ribosomal small subunit (SSU) processome composed of at least 40 protein subunits and snoRNA U3.</text>
</comment>
<dbReference type="InterPro" id="IPR053939">
    <property type="entry name" value="UTP25_C"/>
</dbReference>
<feature type="domain" description="UTP25 NTP hydrolase-like" evidence="9">
    <location>
        <begin position="1"/>
        <end position="248"/>
    </location>
</feature>
<gene>
    <name evidence="10" type="ORF">RHOBADRAFT_30227</name>
</gene>
<comment type="subcellular location">
    <subcellularLocation>
        <location evidence="2 7">Nucleus</location>
        <location evidence="2 7">Nucleolus</location>
    </subcellularLocation>
</comment>
<dbReference type="SUPFAM" id="SSF52540">
    <property type="entry name" value="P-loop containing nucleoside triphosphate hydrolases"/>
    <property type="match status" value="1"/>
</dbReference>
<keyword evidence="7" id="KW-0690">Ribosome biogenesis</keyword>
<dbReference type="RefSeq" id="XP_018268266.1">
    <property type="nucleotide sequence ID" value="XM_018412898.1"/>
</dbReference>
<evidence type="ECO:0000259" key="8">
    <source>
        <dbReference type="Pfam" id="PF06862"/>
    </source>
</evidence>
<dbReference type="Gene3D" id="3.40.50.300">
    <property type="entry name" value="P-loop containing nucleotide triphosphate hydrolases"/>
    <property type="match status" value="1"/>
</dbReference>
<comment type="function">
    <text evidence="1 7">DEAD-box RNA helicase-like protein required for pre-18S rRNA processing, specifically at sites A0, A1, and A2.</text>
</comment>
<name>A0A0P9EKK6_RHOGW</name>
<reference evidence="10 11" key="1">
    <citation type="journal article" date="2015" name="Front. Microbiol.">
        <title>Genome sequence of the plant growth promoting endophytic yeast Rhodotorula graminis WP1.</title>
        <authorList>
            <person name="Firrincieli A."/>
            <person name="Otillar R."/>
            <person name="Salamov A."/>
            <person name="Schmutz J."/>
            <person name="Khan Z."/>
            <person name="Redman R.S."/>
            <person name="Fleck N.D."/>
            <person name="Lindquist E."/>
            <person name="Grigoriev I.V."/>
            <person name="Doty S.L."/>
        </authorList>
    </citation>
    <scope>NUCLEOTIDE SEQUENCE [LARGE SCALE GENOMIC DNA]</scope>
    <source>
        <strain evidence="10 11">WP1</strain>
    </source>
</reference>
<accession>A0A0P9EKK6</accession>
<dbReference type="GO" id="GO:0019843">
    <property type="term" value="F:rRNA binding"/>
    <property type="evidence" value="ECO:0007669"/>
    <property type="project" value="TreeGrafter"/>
</dbReference>
<keyword evidence="11" id="KW-1185">Reference proteome</keyword>
<dbReference type="GO" id="GO:0000462">
    <property type="term" value="P:maturation of SSU-rRNA from tricistronic rRNA transcript (SSU-rRNA, 5.8S rRNA, LSU-rRNA)"/>
    <property type="evidence" value="ECO:0007669"/>
    <property type="project" value="TreeGrafter"/>
</dbReference>
<dbReference type="PANTHER" id="PTHR12933:SF0">
    <property type="entry name" value="U3 SMALL NUCLEOLAR RNA-ASSOCIATED PROTEIN 25 HOMOLOG"/>
    <property type="match status" value="1"/>
</dbReference>
<keyword evidence="7" id="KW-0698">rRNA processing</keyword>
<evidence type="ECO:0000256" key="2">
    <source>
        <dbReference type="ARBA" id="ARBA00004604"/>
    </source>
</evidence>
<dbReference type="OMA" id="QDRGDTF"/>